<evidence type="ECO:0000256" key="3">
    <source>
        <dbReference type="ARBA" id="ARBA00022679"/>
    </source>
</evidence>
<dbReference type="InterPro" id="IPR011324">
    <property type="entry name" value="Cytotoxic_necrot_fac-like_cat"/>
</dbReference>
<gene>
    <name evidence="11" type="primary">yfiH</name>
    <name evidence="11" type="ORF">CPBP_00350</name>
</gene>
<dbReference type="GO" id="GO:0016787">
    <property type="term" value="F:hydrolase activity"/>
    <property type="evidence" value="ECO:0007669"/>
    <property type="project" value="UniProtKB-KW"/>
</dbReference>
<comment type="catalytic activity">
    <reaction evidence="1">
        <text>inosine + phosphate = alpha-D-ribose 1-phosphate + hypoxanthine</text>
        <dbReference type="Rhea" id="RHEA:27646"/>
        <dbReference type="ChEBI" id="CHEBI:17368"/>
        <dbReference type="ChEBI" id="CHEBI:17596"/>
        <dbReference type="ChEBI" id="CHEBI:43474"/>
        <dbReference type="ChEBI" id="CHEBI:57720"/>
        <dbReference type="EC" id="2.4.2.1"/>
    </reaction>
    <physiologicalReaction direction="left-to-right" evidence="1">
        <dbReference type="Rhea" id="RHEA:27647"/>
    </physiologicalReaction>
</comment>
<comment type="catalytic activity">
    <reaction evidence="7">
        <text>adenosine + H2O + H(+) = inosine + NH4(+)</text>
        <dbReference type="Rhea" id="RHEA:24408"/>
        <dbReference type="ChEBI" id="CHEBI:15377"/>
        <dbReference type="ChEBI" id="CHEBI:15378"/>
        <dbReference type="ChEBI" id="CHEBI:16335"/>
        <dbReference type="ChEBI" id="CHEBI:17596"/>
        <dbReference type="ChEBI" id="CHEBI:28938"/>
        <dbReference type="EC" id="3.5.4.4"/>
    </reaction>
    <physiologicalReaction direction="left-to-right" evidence="7">
        <dbReference type="Rhea" id="RHEA:24409"/>
    </physiologicalReaction>
</comment>
<dbReference type="NCBIfam" id="TIGR00726">
    <property type="entry name" value="peptidoglycan editing factor PgeF"/>
    <property type="match status" value="1"/>
</dbReference>
<sequence length="260" mass="29286">MNNVTCFKSSAFKHVRHGFFGRQGGVSEGLVSSLNCYPYIREKTQQIDEISNVHQNRKIILDTLNINADDVVTANQVHGDTIVTLHEQKPMDFIDADGVITDIPNLPIGILTADCVPIVYSDIHHKVVGVAHAGWKGTFLDIHLKMIDKFKAMGIPSANIIACIGPSIQQGSYEVDQDFYDRFISKNERYRLYFYPSVRAHHYQFDLPRIVYDDLMAANLHSVDWVRLDTVTHGALFFSHRRATLSGTPITGRQLSVICV</sequence>
<dbReference type="InterPro" id="IPR038371">
    <property type="entry name" value="Cu_polyphenol_OxRdtase_sf"/>
</dbReference>
<accession>A0A7L9RSS3</accession>
<evidence type="ECO:0000313" key="12">
    <source>
        <dbReference type="Proteomes" id="UP000594001"/>
    </source>
</evidence>
<evidence type="ECO:0000256" key="7">
    <source>
        <dbReference type="ARBA" id="ARBA00047989"/>
    </source>
</evidence>
<evidence type="ECO:0000256" key="10">
    <source>
        <dbReference type="RuleBase" id="RU361274"/>
    </source>
</evidence>
<comment type="catalytic activity">
    <reaction evidence="9">
        <text>S-methyl-5'-thioadenosine + phosphate = 5-(methylsulfanyl)-alpha-D-ribose 1-phosphate + adenine</text>
        <dbReference type="Rhea" id="RHEA:11852"/>
        <dbReference type="ChEBI" id="CHEBI:16708"/>
        <dbReference type="ChEBI" id="CHEBI:17509"/>
        <dbReference type="ChEBI" id="CHEBI:43474"/>
        <dbReference type="ChEBI" id="CHEBI:58533"/>
        <dbReference type="EC" id="2.4.2.28"/>
    </reaction>
    <physiologicalReaction direction="left-to-right" evidence="9">
        <dbReference type="Rhea" id="RHEA:11853"/>
    </physiologicalReaction>
</comment>
<evidence type="ECO:0000256" key="9">
    <source>
        <dbReference type="ARBA" id="ARBA00049893"/>
    </source>
</evidence>
<evidence type="ECO:0000256" key="5">
    <source>
        <dbReference type="ARBA" id="ARBA00022801"/>
    </source>
</evidence>
<reference evidence="11 12" key="1">
    <citation type="submission" date="2020-06" db="EMBL/GenBank/DDBJ databases">
        <title>The endosymbiont of the kinetoplastid Bodo saltans is a Paracaedibacter-like alpha-proteobacterium possessing a putative toxin-antitoxin system.</title>
        <authorList>
            <person name="Midha S."/>
            <person name="Rigden D.J."/>
            <person name="Siozios S."/>
            <person name="Hurst G.D.D."/>
            <person name="Jackson A.P."/>
        </authorList>
    </citation>
    <scope>NUCLEOTIDE SEQUENCE [LARGE SCALE GENOMIC DNA]</scope>
    <source>
        <strain evidence="11">Lake Konstanz</strain>
    </source>
</reference>
<keyword evidence="6" id="KW-0862">Zinc</keyword>
<dbReference type="GO" id="GO:0005507">
    <property type="term" value="F:copper ion binding"/>
    <property type="evidence" value="ECO:0007669"/>
    <property type="project" value="TreeGrafter"/>
</dbReference>
<evidence type="ECO:0000256" key="2">
    <source>
        <dbReference type="ARBA" id="ARBA00007353"/>
    </source>
</evidence>
<dbReference type="Pfam" id="PF02578">
    <property type="entry name" value="Cu-oxidase_4"/>
    <property type="match status" value="1"/>
</dbReference>
<dbReference type="CDD" id="cd16833">
    <property type="entry name" value="YfiH"/>
    <property type="match status" value="1"/>
</dbReference>
<dbReference type="SUPFAM" id="SSF64438">
    <property type="entry name" value="CNF1/YfiH-like putative cysteine hydrolases"/>
    <property type="match status" value="1"/>
</dbReference>
<dbReference type="PANTHER" id="PTHR30616">
    <property type="entry name" value="UNCHARACTERIZED PROTEIN YFIH"/>
    <property type="match status" value="1"/>
</dbReference>
<organism evidence="11 12">
    <name type="scientific">Candidatus Bodocaedibacter vickermanii</name>
    <dbReference type="NCBI Taxonomy" id="2741701"/>
    <lineage>
        <taxon>Bacteria</taxon>
        <taxon>Pseudomonadati</taxon>
        <taxon>Pseudomonadota</taxon>
        <taxon>Alphaproteobacteria</taxon>
        <taxon>Holosporales</taxon>
        <taxon>Candidatus Paracaedibacteraceae</taxon>
        <taxon>Candidatus Bodocaedibacter</taxon>
    </lineage>
</organism>
<dbReference type="RefSeq" id="WP_350332336.1">
    <property type="nucleotide sequence ID" value="NZ_CP054719.1"/>
</dbReference>
<dbReference type="PANTHER" id="PTHR30616:SF2">
    <property type="entry name" value="PURINE NUCLEOSIDE PHOSPHORYLASE LACC1"/>
    <property type="match status" value="1"/>
</dbReference>
<keyword evidence="5" id="KW-0378">Hydrolase</keyword>
<dbReference type="AlphaFoldDB" id="A0A7L9RSS3"/>
<protein>
    <recommendedName>
        <fullName evidence="10">Purine nucleoside phosphorylase</fullName>
    </recommendedName>
</protein>
<dbReference type="KEGG" id="pbal:CPBP_00350"/>
<dbReference type="Gene3D" id="3.60.140.10">
    <property type="entry name" value="CNF1/YfiH-like putative cysteine hydrolases"/>
    <property type="match status" value="1"/>
</dbReference>
<comment type="similarity">
    <text evidence="2 10">Belongs to the purine nucleoside phosphorylase YfiH/LACC1 family.</text>
</comment>
<evidence type="ECO:0000256" key="1">
    <source>
        <dbReference type="ARBA" id="ARBA00000553"/>
    </source>
</evidence>
<name>A0A7L9RSS3_9PROT</name>
<dbReference type="EMBL" id="CP054719">
    <property type="protein sequence ID" value="QOL19586.1"/>
    <property type="molecule type" value="Genomic_DNA"/>
</dbReference>
<dbReference type="InterPro" id="IPR003730">
    <property type="entry name" value="Cu_polyphenol_OxRdtase"/>
</dbReference>
<dbReference type="GO" id="GO:0017061">
    <property type="term" value="F:S-methyl-5-thioadenosine phosphorylase activity"/>
    <property type="evidence" value="ECO:0007669"/>
    <property type="project" value="UniProtKB-EC"/>
</dbReference>
<keyword evidence="4" id="KW-0479">Metal-binding</keyword>
<keyword evidence="3" id="KW-0808">Transferase</keyword>
<evidence type="ECO:0000256" key="6">
    <source>
        <dbReference type="ARBA" id="ARBA00022833"/>
    </source>
</evidence>
<keyword evidence="12" id="KW-1185">Reference proteome</keyword>
<dbReference type="Proteomes" id="UP000594001">
    <property type="component" value="Chromosome"/>
</dbReference>
<proteinExistence type="inferred from homology"/>
<evidence type="ECO:0000256" key="4">
    <source>
        <dbReference type="ARBA" id="ARBA00022723"/>
    </source>
</evidence>
<comment type="catalytic activity">
    <reaction evidence="8">
        <text>adenosine + phosphate = alpha-D-ribose 1-phosphate + adenine</text>
        <dbReference type="Rhea" id="RHEA:27642"/>
        <dbReference type="ChEBI" id="CHEBI:16335"/>
        <dbReference type="ChEBI" id="CHEBI:16708"/>
        <dbReference type="ChEBI" id="CHEBI:43474"/>
        <dbReference type="ChEBI" id="CHEBI:57720"/>
        <dbReference type="EC" id="2.4.2.1"/>
    </reaction>
    <physiologicalReaction direction="left-to-right" evidence="8">
        <dbReference type="Rhea" id="RHEA:27643"/>
    </physiologicalReaction>
</comment>
<evidence type="ECO:0000313" key="11">
    <source>
        <dbReference type="EMBL" id="QOL19586.1"/>
    </source>
</evidence>
<evidence type="ECO:0000256" key="8">
    <source>
        <dbReference type="ARBA" id="ARBA00048968"/>
    </source>
</evidence>